<evidence type="ECO:0000313" key="4">
    <source>
        <dbReference type="Proteomes" id="UP000813824"/>
    </source>
</evidence>
<organism evidence="3 4">
    <name type="scientific">Cristinia sonorae</name>
    <dbReference type="NCBI Taxonomy" id="1940300"/>
    <lineage>
        <taxon>Eukaryota</taxon>
        <taxon>Fungi</taxon>
        <taxon>Dikarya</taxon>
        <taxon>Basidiomycota</taxon>
        <taxon>Agaricomycotina</taxon>
        <taxon>Agaricomycetes</taxon>
        <taxon>Agaricomycetidae</taxon>
        <taxon>Agaricales</taxon>
        <taxon>Pleurotineae</taxon>
        <taxon>Stephanosporaceae</taxon>
        <taxon>Cristinia</taxon>
    </lineage>
</organism>
<name>A0A8K0UDX8_9AGAR</name>
<keyword evidence="4" id="KW-1185">Reference proteome</keyword>
<evidence type="ECO:0008006" key="5">
    <source>
        <dbReference type="Google" id="ProtNLM"/>
    </source>
</evidence>
<dbReference type="AlphaFoldDB" id="A0A8K0UDX8"/>
<feature type="transmembrane region" description="Helical" evidence="2">
    <location>
        <begin position="55"/>
        <end position="76"/>
    </location>
</feature>
<dbReference type="EMBL" id="JAEVFJ010000055">
    <property type="protein sequence ID" value="KAH8079797.1"/>
    <property type="molecule type" value="Genomic_DNA"/>
</dbReference>
<accession>A0A8K0UDX8</accession>
<evidence type="ECO:0000256" key="2">
    <source>
        <dbReference type="SAM" id="Phobius"/>
    </source>
</evidence>
<evidence type="ECO:0000313" key="3">
    <source>
        <dbReference type="EMBL" id="KAH8079797.1"/>
    </source>
</evidence>
<keyword evidence="2" id="KW-0812">Transmembrane</keyword>
<dbReference type="Proteomes" id="UP000813824">
    <property type="component" value="Unassembled WGS sequence"/>
</dbReference>
<reference evidence="3" key="1">
    <citation type="journal article" date="2021" name="New Phytol.">
        <title>Evolutionary innovations through gain and loss of genes in the ectomycorrhizal Boletales.</title>
        <authorList>
            <person name="Wu G."/>
            <person name="Miyauchi S."/>
            <person name="Morin E."/>
            <person name="Kuo A."/>
            <person name="Drula E."/>
            <person name="Varga T."/>
            <person name="Kohler A."/>
            <person name="Feng B."/>
            <person name="Cao Y."/>
            <person name="Lipzen A."/>
            <person name="Daum C."/>
            <person name="Hundley H."/>
            <person name="Pangilinan J."/>
            <person name="Johnson J."/>
            <person name="Barry K."/>
            <person name="LaButti K."/>
            <person name="Ng V."/>
            <person name="Ahrendt S."/>
            <person name="Min B."/>
            <person name="Choi I.G."/>
            <person name="Park H."/>
            <person name="Plett J.M."/>
            <person name="Magnuson J."/>
            <person name="Spatafora J.W."/>
            <person name="Nagy L.G."/>
            <person name="Henrissat B."/>
            <person name="Grigoriev I.V."/>
            <person name="Yang Z.L."/>
            <person name="Xu J."/>
            <person name="Martin F.M."/>
        </authorList>
    </citation>
    <scope>NUCLEOTIDE SEQUENCE</scope>
    <source>
        <strain evidence="3">KKN 215</strain>
    </source>
</reference>
<feature type="region of interest" description="Disordered" evidence="1">
    <location>
        <begin position="97"/>
        <end position="142"/>
    </location>
</feature>
<keyword evidence="2" id="KW-1133">Transmembrane helix</keyword>
<keyword evidence="2" id="KW-0472">Membrane</keyword>
<evidence type="ECO:0000256" key="1">
    <source>
        <dbReference type="SAM" id="MobiDB-lite"/>
    </source>
</evidence>
<comment type="caution">
    <text evidence="3">The sequence shown here is derived from an EMBL/GenBank/DDBJ whole genome shotgun (WGS) entry which is preliminary data.</text>
</comment>
<protein>
    <recommendedName>
        <fullName evidence="5">Hydrophobin</fullName>
    </recommendedName>
</protein>
<gene>
    <name evidence="3" type="ORF">BXZ70DRAFT_960569</name>
</gene>
<proteinExistence type="predicted"/>
<sequence>MTTNRVCGLNFAILPLCVPGTKFVYKHLLLVPTSTPSLQTHSTPPYHPHLNVNMGFTRITASFIGVASALALFSLATPQTFRPSSASRYRSSSGEVFVGPFGNDDTGLDNGVDDNNGTPWNVEPAGGGNTNPTPDPDPTPDPEPEICDGGNLRCCSEGQGAELTASSPAGQLVLVDAGLPLNSPDIIAYQCDQIEAVNIEICARPLCCTGPTSLSVFTGCGLVVID</sequence>